<proteinExistence type="predicted"/>
<evidence type="ECO:0000313" key="1">
    <source>
        <dbReference type="EMBL" id="KAF5930294.1"/>
    </source>
</evidence>
<dbReference type="Proteomes" id="UP000593564">
    <property type="component" value="Unassembled WGS sequence"/>
</dbReference>
<gene>
    <name evidence="1" type="ORF">HYC85_031167</name>
</gene>
<name>A0A7J7FTR9_CAMSI</name>
<dbReference type="EMBL" id="JACBKZ010000015">
    <property type="protein sequence ID" value="KAF5930294.1"/>
    <property type="molecule type" value="Genomic_DNA"/>
</dbReference>
<dbReference type="AlphaFoldDB" id="A0A7J7FTR9"/>
<protein>
    <submittedName>
        <fullName evidence="1">Uncharacterized protein</fullName>
    </submittedName>
</protein>
<reference evidence="2" key="1">
    <citation type="journal article" date="2020" name="Nat. Commun.">
        <title>Genome assembly of wild tea tree DASZ reveals pedigree and selection history of tea varieties.</title>
        <authorList>
            <person name="Zhang W."/>
            <person name="Zhang Y."/>
            <person name="Qiu H."/>
            <person name="Guo Y."/>
            <person name="Wan H."/>
            <person name="Zhang X."/>
            <person name="Scossa F."/>
            <person name="Alseekh S."/>
            <person name="Zhang Q."/>
            <person name="Wang P."/>
            <person name="Xu L."/>
            <person name="Schmidt M.H."/>
            <person name="Jia X."/>
            <person name="Li D."/>
            <person name="Zhu A."/>
            <person name="Guo F."/>
            <person name="Chen W."/>
            <person name="Ni D."/>
            <person name="Usadel B."/>
            <person name="Fernie A.R."/>
            <person name="Wen W."/>
        </authorList>
    </citation>
    <scope>NUCLEOTIDE SEQUENCE [LARGE SCALE GENOMIC DNA]</scope>
    <source>
        <strain evidence="2">cv. G240</strain>
    </source>
</reference>
<keyword evidence="2" id="KW-1185">Reference proteome</keyword>
<reference evidence="1 2" key="2">
    <citation type="submission" date="2020-07" db="EMBL/GenBank/DDBJ databases">
        <title>Genome assembly of wild tea tree DASZ reveals pedigree and selection history of tea varieties.</title>
        <authorList>
            <person name="Zhang W."/>
        </authorList>
    </citation>
    <scope>NUCLEOTIDE SEQUENCE [LARGE SCALE GENOMIC DNA]</scope>
    <source>
        <strain evidence="2">cv. G240</strain>
        <tissue evidence="1">Leaf</tissue>
    </source>
</reference>
<sequence>MVTGGESVMEGSPEVGVGLRAIGRSCRCGWSKGYGWYYGECSKNKGRGANLLWKFKEMESLKKNFGSN</sequence>
<accession>A0A7J7FTR9</accession>
<evidence type="ECO:0000313" key="2">
    <source>
        <dbReference type="Proteomes" id="UP000593564"/>
    </source>
</evidence>
<organism evidence="1 2">
    <name type="scientific">Camellia sinensis</name>
    <name type="common">Tea plant</name>
    <name type="synonym">Thea sinensis</name>
    <dbReference type="NCBI Taxonomy" id="4442"/>
    <lineage>
        <taxon>Eukaryota</taxon>
        <taxon>Viridiplantae</taxon>
        <taxon>Streptophyta</taxon>
        <taxon>Embryophyta</taxon>
        <taxon>Tracheophyta</taxon>
        <taxon>Spermatophyta</taxon>
        <taxon>Magnoliopsida</taxon>
        <taxon>eudicotyledons</taxon>
        <taxon>Gunneridae</taxon>
        <taxon>Pentapetalae</taxon>
        <taxon>asterids</taxon>
        <taxon>Ericales</taxon>
        <taxon>Theaceae</taxon>
        <taxon>Camellia</taxon>
    </lineage>
</organism>
<comment type="caution">
    <text evidence="1">The sequence shown here is derived from an EMBL/GenBank/DDBJ whole genome shotgun (WGS) entry which is preliminary data.</text>
</comment>